<feature type="compositionally biased region" description="Low complexity" evidence="2">
    <location>
        <begin position="274"/>
        <end position="308"/>
    </location>
</feature>
<feature type="compositionally biased region" description="Polar residues" evidence="2">
    <location>
        <begin position="417"/>
        <end position="441"/>
    </location>
</feature>
<keyword evidence="5" id="KW-1185">Reference proteome</keyword>
<dbReference type="PANTHER" id="PTHR21540:SF0">
    <property type="entry name" value="PHD FAMILY PROTEIN"/>
    <property type="match status" value="1"/>
</dbReference>
<dbReference type="Gene3D" id="3.30.40.10">
    <property type="entry name" value="Zinc/RING finger domain, C3HC4 (zinc finger)"/>
    <property type="match status" value="1"/>
</dbReference>
<dbReference type="Proteomes" id="UP000266188">
    <property type="component" value="Unassembled WGS sequence"/>
</dbReference>
<feature type="compositionally biased region" description="Polar residues" evidence="2">
    <location>
        <begin position="349"/>
        <end position="358"/>
    </location>
</feature>
<feature type="domain" description="RING-type" evidence="3">
    <location>
        <begin position="468"/>
        <end position="528"/>
    </location>
</feature>
<evidence type="ECO:0000313" key="4">
    <source>
        <dbReference type="EMBL" id="RJE25857.1"/>
    </source>
</evidence>
<evidence type="ECO:0000313" key="5">
    <source>
        <dbReference type="Proteomes" id="UP000266188"/>
    </source>
</evidence>
<sequence>MFRSQVQPQQHPHLSSIIQLYPDKEHNCAGYAPSKKRRCHIGTSADSQRSACSLLDKATTELHAGKSIDNLLYDLAPFVLCQRFHQNQAGELIAKWTALVSEFKAAKDAARARERMEWAAIKRLSIADRVELLEEMVDELVMECEEDRRRERHCRSPSYFTHGEFGPASTNVRSGQRRSSIRPSSSVGVNTRGAVTESSPPTSGSTASWNSTLNTRHTSRNPRGSPLSEATTPSHRLTTTPIDLTVSVSETRTPRANSQQASRSSPDSNAPEQTTMPTRSPSTTTTPTGVTRRESSSTVSVPESEVPRQTSPESSDFRASETSTPFAGSVRPTSTSTSTSTDMARRPDSQQASTSSPDSHTRETFTSSPRPTHGSTTSSTGSTRQSNPQQEPRNSPDINAREVPTPSPRPSHRYTDASISTGHRQNSPQVSRDSQDTNISTPVPRPTPQPTIISPSTPVTRKPVEEDCSICMLQMRDLDPTPSTEEEDGEDIVWCKARCGSNFHKTCLDPWISSCQRDNRQTTCPYCRAVWHV</sequence>
<comment type="caution">
    <text evidence="4">The sequence shown here is derived from an EMBL/GenBank/DDBJ whole genome shotgun (WGS) entry which is preliminary data.</text>
</comment>
<evidence type="ECO:0000259" key="3">
    <source>
        <dbReference type="PROSITE" id="PS50089"/>
    </source>
</evidence>
<gene>
    <name evidence="4" type="ORF">PHISCL_01833</name>
</gene>
<evidence type="ECO:0000256" key="1">
    <source>
        <dbReference type="PROSITE-ProRule" id="PRU00175"/>
    </source>
</evidence>
<feature type="compositionally biased region" description="Polar residues" evidence="2">
    <location>
        <begin position="228"/>
        <end position="273"/>
    </location>
</feature>
<feature type="compositionally biased region" description="Polar residues" evidence="2">
    <location>
        <begin position="196"/>
        <end position="216"/>
    </location>
</feature>
<dbReference type="OrthoDB" id="8062037at2759"/>
<proteinExistence type="predicted"/>
<feature type="region of interest" description="Disordered" evidence="2">
    <location>
        <begin position="157"/>
        <end position="463"/>
    </location>
</feature>
<dbReference type="GO" id="GO:0008270">
    <property type="term" value="F:zinc ion binding"/>
    <property type="evidence" value="ECO:0007669"/>
    <property type="project" value="UniProtKB-KW"/>
</dbReference>
<dbReference type="SUPFAM" id="SSF57850">
    <property type="entry name" value="RING/U-box"/>
    <property type="match status" value="1"/>
</dbReference>
<dbReference type="InterPro" id="IPR013083">
    <property type="entry name" value="Znf_RING/FYVE/PHD"/>
</dbReference>
<keyword evidence="1" id="KW-0479">Metal-binding</keyword>
<dbReference type="PANTHER" id="PTHR21540">
    <property type="entry name" value="RING FINGER AND SWIM DOMAIN-CONTAINING PROTEIN 2"/>
    <property type="match status" value="1"/>
</dbReference>
<dbReference type="AlphaFoldDB" id="A0A3A2ZWU1"/>
<dbReference type="PROSITE" id="PS50089">
    <property type="entry name" value="ZF_RING_2"/>
    <property type="match status" value="1"/>
</dbReference>
<dbReference type="InterPro" id="IPR001841">
    <property type="entry name" value="Znf_RING"/>
</dbReference>
<dbReference type="InterPro" id="IPR039903">
    <property type="entry name" value="Zswim2"/>
</dbReference>
<reference evidence="5" key="1">
    <citation type="submission" date="2017-02" db="EMBL/GenBank/DDBJ databases">
        <authorList>
            <person name="Tafer H."/>
            <person name="Lopandic K."/>
        </authorList>
    </citation>
    <scope>NUCLEOTIDE SEQUENCE [LARGE SCALE GENOMIC DNA]</scope>
    <source>
        <strain evidence="5">CBS 366.77</strain>
    </source>
</reference>
<feature type="compositionally biased region" description="Low complexity" evidence="2">
    <location>
        <begin position="450"/>
        <end position="461"/>
    </location>
</feature>
<keyword evidence="1" id="KW-0862">Zinc</keyword>
<feature type="compositionally biased region" description="Polar residues" evidence="2">
    <location>
        <begin position="385"/>
        <end position="397"/>
    </location>
</feature>
<organism evidence="4 5">
    <name type="scientific">Aspergillus sclerotialis</name>
    <dbReference type="NCBI Taxonomy" id="2070753"/>
    <lineage>
        <taxon>Eukaryota</taxon>
        <taxon>Fungi</taxon>
        <taxon>Dikarya</taxon>
        <taxon>Ascomycota</taxon>
        <taxon>Pezizomycotina</taxon>
        <taxon>Eurotiomycetes</taxon>
        <taxon>Eurotiomycetidae</taxon>
        <taxon>Eurotiales</taxon>
        <taxon>Aspergillaceae</taxon>
        <taxon>Aspergillus</taxon>
        <taxon>Aspergillus subgen. Polypaecilum</taxon>
    </lineage>
</organism>
<dbReference type="GO" id="GO:0061630">
    <property type="term" value="F:ubiquitin protein ligase activity"/>
    <property type="evidence" value="ECO:0007669"/>
    <property type="project" value="InterPro"/>
</dbReference>
<name>A0A3A2ZWU1_9EURO</name>
<dbReference type="EMBL" id="MVGC01000036">
    <property type="protein sequence ID" value="RJE25857.1"/>
    <property type="molecule type" value="Genomic_DNA"/>
</dbReference>
<evidence type="ECO:0000256" key="2">
    <source>
        <dbReference type="SAM" id="MobiDB-lite"/>
    </source>
</evidence>
<keyword evidence="1" id="KW-0863">Zinc-finger</keyword>
<feature type="compositionally biased region" description="Low complexity" evidence="2">
    <location>
        <begin position="366"/>
        <end position="384"/>
    </location>
</feature>
<accession>A0A3A2ZWU1</accession>
<protein>
    <recommendedName>
        <fullName evidence="3">RING-type domain-containing protein</fullName>
    </recommendedName>
</protein>